<dbReference type="InterPro" id="IPR050106">
    <property type="entry name" value="HistidinolP_aminotransfase"/>
</dbReference>
<dbReference type="Proteomes" id="UP000715781">
    <property type="component" value="Unassembled WGS sequence"/>
</dbReference>
<comment type="pathway">
    <text evidence="2 11">Amino-acid biosynthesis; L-histidine biosynthesis; L-histidine from 5-phospho-alpha-D-ribose 1-diphosphate: step 7/9.</text>
</comment>
<dbReference type="InterPro" id="IPR015422">
    <property type="entry name" value="PyrdxlP-dep_Trfase_small"/>
</dbReference>
<dbReference type="EC" id="2.6.1.9" evidence="11"/>
<dbReference type="HAMAP" id="MF_01023">
    <property type="entry name" value="HisC_aminotrans_2"/>
    <property type="match status" value="1"/>
</dbReference>
<accession>A0A951PTH7</accession>
<reference evidence="13" key="2">
    <citation type="journal article" date="2022" name="Microbiol. Resour. Announc.">
        <title>Metagenome Sequencing to Explore Phylogenomics of Terrestrial Cyanobacteria.</title>
        <authorList>
            <person name="Ward R.D."/>
            <person name="Stajich J.E."/>
            <person name="Johansen J.R."/>
            <person name="Huntemann M."/>
            <person name="Clum A."/>
            <person name="Foster B."/>
            <person name="Foster B."/>
            <person name="Roux S."/>
            <person name="Palaniappan K."/>
            <person name="Varghese N."/>
            <person name="Mukherjee S."/>
            <person name="Reddy T.B.K."/>
            <person name="Daum C."/>
            <person name="Copeland A."/>
            <person name="Chen I.A."/>
            <person name="Ivanova N.N."/>
            <person name="Kyrpides N.C."/>
            <person name="Shapiro N."/>
            <person name="Eloe-Fadrosh E.A."/>
            <person name="Pietrasiak N."/>
        </authorList>
    </citation>
    <scope>NUCLEOTIDE SEQUENCE</scope>
    <source>
        <strain evidence="13">JT2-VF2</strain>
    </source>
</reference>
<dbReference type="SUPFAM" id="SSF53383">
    <property type="entry name" value="PLP-dependent transferases"/>
    <property type="match status" value="1"/>
</dbReference>
<gene>
    <name evidence="11" type="primary">hisC</name>
    <name evidence="13" type="ORF">KME32_00650</name>
</gene>
<name>A0A951PTH7_9NOST</name>
<comment type="subunit">
    <text evidence="4 11">Homodimer.</text>
</comment>
<organism evidence="13 14">
    <name type="scientific">Mojavia pulchra JT2-VF2</name>
    <dbReference type="NCBI Taxonomy" id="287848"/>
    <lineage>
        <taxon>Bacteria</taxon>
        <taxon>Bacillati</taxon>
        <taxon>Cyanobacteriota</taxon>
        <taxon>Cyanophyceae</taxon>
        <taxon>Nostocales</taxon>
        <taxon>Nostocaceae</taxon>
    </lineage>
</organism>
<comment type="catalytic activity">
    <reaction evidence="10 11">
        <text>L-histidinol phosphate + 2-oxoglutarate = 3-(imidazol-4-yl)-2-oxopropyl phosphate + L-glutamate</text>
        <dbReference type="Rhea" id="RHEA:23744"/>
        <dbReference type="ChEBI" id="CHEBI:16810"/>
        <dbReference type="ChEBI" id="CHEBI:29985"/>
        <dbReference type="ChEBI" id="CHEBI:57766"/>
        <dbReference type="ChEBI" id="CHEBI:57980"/>
        <dbReference type="EC" id="2.6.1.9"/>
    </reaction>
</comment>
<dbReference type="NCBIfam" id="NF002726">
    <property type="entry name" value="PRK02610.1"/>
    <property type="match status" value="1"/>
</dbReference>
<evidence type="ECO:0000256" key="4">
    <source>
        <dbReference type="ARBA" id="ARBA00011738"/>
    </source>
</evidence>
<evidence type="ECO:0000256" key="7">
    <source>
        <dbReference type="ARBA" id="ARBA00022679"/>
    </source>
</evidence>
<dbReference type="InterPro" id="IPR015424">
    <property type="entry name" value="PyrdxlP-dep_Trfase"/>
</dbReference>
<keyword evidence="5 11" id="KW-0032">Aminotransferase</keyword>
<dbReference type="InterPro" id="IPR005861">
    <property type="entry name" value="HisP_aminotrans"/>
</dbReference>
<keyword evidence="8 11" id="KW-0663">Pyridoxal phosphate</keyword>
<dbReference type="NCBIfam" id="TIGR01141">
    <property type="entry name" value="hisC"/>
    <property type="match status" value="1"/>
</dbReference>
<evidence type="ECO:0000256" key="2">
    <source>
        <dbReference type="ARBA" id="ARBA00005011"/>
    </source>
</evidence>
<evidence type="ECO:0000256" key="1">
    <source>
        <dbReference type="ARBA" id="ARBA00001933"/>
    </source>
</evidence>
<dbReference type="PANTHER" id="PTHR43643:SF6">
    <property type="entry name" value="HISTIDINOL-PHOSPHATE AMINOTRANSFERASE"/>
    <property type="match status" value="1"/>
</dbReference>
<dbReference type="Pfam" id="PF00155">
    <property type="entry name" value="Aminotran_1_2"/>
    <property type="match status" value="1"/>
</dbReference>
<comment type="similarity">
    <text evidence="3 11">Belongs to the class-II pyridoxal-phosphate-dependent aminotransferase family. Histidinol-phosphate aminotransferase subfamily.</text>
</comment>
<dbReference type="EMBL" id="JAHHHN010000001">
    <property type="protein sequence ID" value="MBW4559661.1"/>
    <property type="molecule type" value="Genomic_DNA"/>
</dbReference>
<evidence type="ECO:0000256" key="11">
    <source>
        <dbReference type="HAMAP-Rule" id="MF_01023"/>
    </source>
</evidence>
<dbReference type="Gene3D" id="3.40.640.10">
    <property type="entry name" value="Type I PLP-dependent aspartate aminotransferase-like (Major domain)"/>
    <property type="match status" value="1"/>
</dbReference>
<keyword evidence="7 11" id="KW-0808">Transferase</keyword>
<evidence type="ECO:0000313" key="13">
    <source>
        <dbReference type="EMBL" id="MBW4559661.1"/>
    </source>
</evidence>
<evidence type="ECO:0000256" key="6">
    <source>
        <dbReference type="ARBA" id="ARBA00022605"/>
    </source>
</evidence>
<dbReference type="PANTHER" id="PTHR43643">
    <property type="entry name" value="HISTIDINOL-PHOSPHATE AMINOTRANSFERASE 2"/>
    <property type="match status" value="1"/>
</dbReference>
<dbReference type="GO" id="GO:0004400">
    <property type="term" value="F:histidinol-phosphate transaminase activity"/>
    <property type="evidence" value="ECO:0007669"/>
    <property type="project" value="UniProtKB-UniRule"/>
</dbReference>
<evidence type="ECO:0000256" key="8">
    <source>
        <dbReference type="ARBA" id="ARBA00022898"/>
    </source>
</evidence>
<dbReference type="AlphaFoldDB" id="A0A951PTH7"/>
<dbReference type="GO" id="GO:0030170">
    <property type="term" value="F:pyridoxal phosphate binding"/>
    <property type="evidence" value="ECO:0007669"/>
    <property type="project" value="InterPro"/>
</dbReference>
<evidence type="ECO:0000256" key="5">
    <source>
        <dbReference type="ARBA" id="ARBA00022576"/>
    </source>
</evidence>
<protein>
    <recommendedName>
        <fullName evidence="11">Histidinol-phosphate aminotransferase</fullName>
        <ecNumber evidence="11">2.6.1.9</ecNumber>
    </recommendedName>
    <alternativeName>
        <fullName evidence="11">Imidazole acetol-phosphate transaminase</fullName>
    </alternativeName>
</protein>
<evidence type="ECO:0000256" key="3">
    <source>
        <dbReference type="ARBA" id="ARBA00007970"/>
    </source>
</evidence>
<comment type="cofactor">
    <cofactor evidence="1 11">
        <name>pyridoxal 5'-phosphate</name>
        <dbReference type="ChEBI" id="CHEBI:597326"/>
    </cofactor>
</comment>
<evidence type="ECO:0000259" key="12">
    <source>
        <dbReference type="Pfam" id="PF00155"/>
    </source>
</evidence>
<evidence type="ECO:0000256" key="9">
    <source>
        <dbReference type="ARBA" id="ARBA00023102"/>
    </source>
</evidence>
<dbReference type="InterPro" id="IPR004839">
    <property type="entry name" value="Aminotransferase_I/II_large"/>
</dbReference>
<proteinExistence type="inferred from homology"/>
<evidence type="ECO:0000256" key="10">
    <source>
        <dbReference type="ARBA" id="ARBA00047481"/>
    </source>
</evidence>
<dbReference type="InterPro" id="IPR015421">
    <property type="entry name" value="PyrdxlP-dep_Trfase_major"/>
</dbReference>
<feature type="domain" description="Aminotransferase class I/classII large" evidence="12">
    <location>
        <begin position="34"/>
        <end position="370"/>
    </location>
</feature>
<keyword evidence="6 11" id="KW-0028">Amino-acid biosynthesis</keyword>
<dbReference type="Gene3D" id="3.90.1150.10">
    <property type="entry name" value="Aspartate Aminotransferase, domain 1"/>
    <property type="match status" value="1"/>
</dbReference>
<evidence type="ECO:0000313" key="14">
    <source>
        <dbReference type="Proteomes" id="UP000715781"/>
    </source>
</evidence>
<dbReference type="CDD" id="cd00609">
    <property type="entry name" value="AAT_like"/>
    <property type="match status" value="1"/>
</dbReference>
<feature type="modified residue" description="N6-(pyridoxal phosphate)lysine" evidence="11">
    <location>
        <position position="236"/>
    </location>
</feature>
<comment type="caution">
    <text evidence="13">The sequence shown here is derived from an EMBL/GenBank/DDBJ whole genome shotgun (WGS) entry which is preliminary data.</text>
</comment>
<reference evidence="13" key="1">
    <citation type="submission" date="2021-05" db="EMBL/GenBank/DDBJ databases">
        <authorList>
            <person name="Pietrasiak N."/>
            <person name="Ward R."/>
            <person name="Stajich J.E."/>
            <person name="Kurbessoian T."/>
        </authorList>
    </citation>
    <scope>NUCLEOTIDE SEQUENCE</scope>
    <source>
        <strain evidence="13">JT2-VF2</strain>
    </source>
</reference>
<keyword evidence="9 11" id="KW-0368">Histidine biosynthesis</keyword>
<sequence length="382" mass="41803">MLPFIRSDLAQFTAYKPHPSSDTAEAVATQFDRLDTNESPYDLPPELKEKLAWTYQQVTETNRYPDGGHETLKEAIAQYVNESANLSPSSITAANISVGNGSDELIRSLLIATCLGAEGSILVANPTFSMYAVLAQTLGIPVVEVGRSEINFEIDLQAAQSAMEQTQNPPIRAVFVVHPNSPTANCLTAAELAWLRSLSEQILVVIDEAYFEFSQTTLVGELLQRPNWVVLRTFSKAFRLAAVRVGYCIAHPEAIAILEKVRLPYNLPSFSIAAALVALQNHKLLLESISQTLIERDKLIQALSQHPALEVTESAANFIYLRLKPNGSSPQDATLKSLNQKLKNSGTLVRLLSGGLRITVGTTEENVRTLNRLQAALASFES</sequence>
<dbReference type="GO" id="GO:0000105">
    <property type="term" value="P:L-histidine biosynthetic process"/>
    <property type="evidence" value="ECO:0007669"/>
    <property type="project" value="UniProtKB-UniRule"/>
</dbReference>